<evidence type="ECO:0000256" key="5">
    <source>
        <dbReference type="ARBA" id="ARBA00022989"/>
    </source>
</evidence>
<reference evidence="8 9" key="1">
    <citation type="journal article" date="2015" name="ISME J.">
        <title>Draft Genome Sequence of Streptomyces incarnatus NRRL8089, which Produces the Nucleoside Antibiotic Sinefungin.</title>
        <authorList>
            <person name="Oshima K."/>
            <person name="Hattori M."/>
            <person name="Shimizu H."/>
            <person name="Fukuda K."/>
            <person name="Nemoto M."/>
            <person name="Inagaki K."/>
            <person name="Tamura T."/>
        </authorList>
    </citation>
    <scope>NUCLEOTIDE SEQUENCE [LARGE SCALE GENOMIC DNA]</scope>
    <source>
        <strain evidence="8 9">NRRL 8089</strain>
    </source>
</reference>
<keyword evidence="4 7" id="KW-0812">Transmembrane</keyword>
<feature type="transmembrane region" description="Helical" evidence="7">
    <location>
        <begin position="116"/>
        <end position="138"/>
    </location>
</feature>
<feature type="transmembrane region" description="Helical" evidence="7">
    <location>
        <begin position="446"/>
        <end position="465"/>
    </location>
</feature>
<evidence type="ECO:0000256" key="2">
    <source>
        <dbReference type="ARBA" id="ARBA00007430"/>
    </source>
</evidence>
<keyword evidence="5 7" id="KW-1133">Transmembrane helix</keyword>
<comment type="subcellular location">
    <subcellularLocation>
        <location evidence="1">Cell membrane</location>
        <topology evidence="1">Multi-pass membrane protein</topology>
    </subcellularLocation>
</comment>
<proteinExistence type="inferred from homology"/>
<dbReference type="EMBL" id="CP011497">
    <property type="protein sequence ID" value="AKJ11882.1"/>
    <property type="molecule type" value="Genomic_DNA"/>
</dbReference>
<keyword evidence="3" id="KW-1003">Cell membrane</keyword>
<feature type="transmembrane region" description="Helical" evidence="7">
    <location>
        <begin position="290"/>
        <end position="314"/>
    </location>
</feature>
<organism evidence="8 9">
    <name type="scientific">Streptomyces incarnatus</name>
    <dbReference type="NCBI Taxonomy" id="665007"/>
    <lineage>
        <taxon>Bacteria</taxon>
        <taxon>Bacillati</taxon>
        <taxon>Actinomycetota</taxon>
        <taxon>Actinomycetes</taxon>
        <taxon>Kitasatosporales</taxon>
        <taxon>Streptomycetaceae</taxon>
        <taxon>Streptomyces</taxon>
    </lineage>
</organism>
<keyword evidence="9" id="KW-1185">Reference proteome</keyword>
<accession>A0ABN4GIS8</accession>
<evidence type="ECO:0000313" key="8">
    <source>
        <dbReference type="EMBL" id="AKJ11882.1"/>
    </source>
</evidence>
<evidence type="ECO:0000313" key="9">
    <source>
        <dbReference type="Proteomes" id="UP000035366"/>
    </source>
</evidence>
<dbReference type="Pfam" id="PF13440">
    <property type="entry name" value="Polysacc_synt_3"/>
    <property type="match status" value="1"/>
</dbReference>
<evidence type="ECO:0000256" key="3">
    <source>
        <dbReference type="ARBA" id="ARBA00022475"/>
    </source>
</evidence>
<gene>
    <name evidence="8" type="ORF">ABB07_18105</name>
</gene>
<evidence type="ECO:0008006" key="10">
    <source>
        <dbReference type="Google" id="ProtNLM"/>
    </source>
</evidence>
<dbReference type="PANTHER" id="PTHR30250:SF10">
    <property type="entry name" value="LIPOPOLYSACCHARIDE BIOSYNTHESIS PROTEIN WZXC"/>
    <property type="match status" value="1"/>
</dbReference>
<sequence length="496" mass="52666">MTQLTSVTVRGVRWTYLSSAAGIAVQIPYSAAMARLLTPEDFGLMALAHLILRFAHNFAQGGLRSAVVQRPSLTDRDVRVVFTLALVVGTLSFSAIWLAAPYAAELVHGPAELTRVIRATALMLIFMALGAPANGLLGRGMRYRAIAVCDFCSFVVGYCVTGITSALLGAGVWSLVYGTLGWYGLQALLPYALVRHSVRPLFDLRAMRDVMRYGGKVSVNGFLEYLTDDFGKLAIGRYVGVAATGLYDRAALLASLPLLQIQQAASKVLLPAFSRIQHETSRLGTSHADCVSLTTLVLFPLWAVIGASSTQLVALLLGGQWGGSAALVPILGLASAVGLVAQFSGTLVEALGAVGGKVAIHLVQLVVVVAGTAVALFLGGGVHRLMVAVLVGYLVKQTLFHVWLNRLFPATRRLVAQAYAQAAALTALIWLALWTVQQALGDGCPVALILTAKLSVAGALLLGCVRYGSGLHGMRVARERGLLPRKLTRERLREAC</sequence>
<dbReference type="Proteomes" id="UP000035366">
    <property type="component" value="Chromosome"/>
</dbReference>
<evidence type="ECO:0000256" key="6">
    <source>
        <dbReference type="ARBA" id="ARBA00023136"/>
    </source>
</evidence>
<feature type="transmembrane region" description="Helical" evidence="7">
    <location>
        <begin position="326"/>
        <end position="351"/>
    </location>
</feature>
<evidence type="ECO:0000256" key="4">
    <source>
        <dbReference type="ARBA" id="ARBA00022692"/>
    </source>
</evidence>
<feature type="transmembrane region" description="Helical" evidence="7">
    <location>
        <begin position="416"/>
        <end position="434"/>
    </location>
</feature>
<name>A0ABN4GIS8_9ACTN</name>
<dbReference type="CDD" id="cd13127">
    <property type="entry name" value="MATE_tuaB_like"/>
    <property type="match status" value="1"/>
</dbReference>
<evidence type="ECO:0000256" key="7">
    <source>
        <dbReference type="SAM" id="Phobius"/>
    </source>
</evidence>
<dbReference type="PANTHER" id="PTHR30250">
    <property type="entry name" value="PST FAMILY PREDICTED COLANIC ACID TRANSPORTER"/>
    <property type="match status" value="1"/>
</dbReference>
<feature type="transmembrane region" description="Helical" evidence="7">
    <location>
        <begin position="80"/>
        <end position="104"/>
    </location>
</feature>
<keyword evidence="6 7" id="KW-0472">Membrane</keyword>
<comment type="similarity">
    <text evidence="2">Belongs to the polysaccharide synthase family.</text>
</comment>
<dbReference type="InterPro" id="IPR050833">
    <property type="entry name" value="Poly_Biosynth_Transport"/>
</dbReference>
<evidence type="ECO:0000256" key="1">
    <source>
        <dbReference type="ARBA" id="ARBA00004651"/>
    </source>
</evidence>
<feature type="transmembrane region" description="Helical" evidence="7">
    <location>
        <begin position="358"/>
        <end position="379"/>
    </location>
</feature>
<protein>
    <recommendedName>
        <fullName evidence="10">Polysaccharide biosynthesis protein</fullName>
    </recommendedName>
</protein>
<feature type="transmembrane region" description="Helical" evidence="7">
    <location>
        <begin position="145"/>
        <end position="168"/>
    </location>
</feature>
<dbReference type="RefSeq" id="WP_208899719.1">
    <property type="nucleotide sequence ID" value="NZ_CP011497.1"/>
</dbReference>